<evidence type="ECO:0008006" key="5">
    <source>
        <dbReference type="Google" id="ProtNLM"/>
    </source>
</evidence>
<dbReference type="AlphaFoldDB" id="A0AAD8APC8"/>
<name>A0AAD8APC8_BIOPF</name>
<reference evidence="3" key="2">
    <citation type="submission" date="2023-04" db="EMBL/GenBank/DDBJ databases">
        <authorList>
            <person name="Bu L."/>
            <person name="Lu L."/>
            <person name="Laidemitt M.R."/>
            <person name="Zhang S.M."/>
            <person name="Mutuku M."/>
            <person name="Mkoji G."/>
            <person name="Steinauer M."/>
            <person name="Loker E.S."/>
        </authorList>
    </citation>
    <scope>NUCLEOTIDE SEQUENCE</scope>
    <source>
        <strain evidence="3">KasaAsao</strain>
        <tissue evidence="3">Whole Snail</tissue>
    </source>
</reference>
<evidence type="ECO:0000313" key="3">
    <source>
        <dbReference type="EMBL" id="KAK0038788.1"/>
    </source>
</evidence>
<keyword evidence="4" id="KW-1185">Reference proteome</keyword>
<evidence type="ECO:0000313" key="4">
    <source>
        <dbReference type="Proteomes" id="UP001233172"/>
    </source>
</evidence>
<keyword evidence="2" id="KW-0732">Signal</keyword>
<feature type="compositionally biased region" description="Low complexity" evidence="1">
    <location>
        <begin position="26"/>
        <end position="39"/>
    </location>
</feature>
<evidence type="ECO:0000256" key="1">
    <source>
        <dbReference type="SAM" id="MobiDB-lite"/>
    </source>
</evidence>
<feature type="signal peptide" evidence="2">
    <location>
        <begin position="1"/>
        <end position="16"/>
    </location>
</feature>
<comment type="caution">
    <text evidence="3">The sequence shown here is derived from an EMBL/GenBank/DDBJ whole genome shotgun (WGS) entry which is preliminary data.</text>
</comment>
<feature type="region of interest" description="Disordered" evidence="1">
    <location>
        <begin position="15"/>
        <end position="60"/>
    </location>
</feature>
<accession>A0AAD8APC8</accession>
<dbReference type="SUPFAM" id="SSF63825">
    <property type="entry name" value="YWTD domain"/>
    <property type="match status" value="1"/>
</dbReference>
<dbReference type="Proteomes" id="UP001233172">
    <property type="component" value="Unassembled WGS sequence"/>
</dbReference>
<protein>
    <recommendedName>
        <fullName evidence="5">SMP-30/Gluconolactonase/LRE-like region domain-containing protein</fullName>
    </recommendedName>
</protein>
<evidence type="ECO:0000256" key="2">
    <source>
        <dbReference type="SAM" id="SignalP"/>
    </source>
</evidence>
<organism evidence="3 4">
    <name type="scientific">Biomphalaria pfeifferi</name>
    <name type="common">Bloodfluke planorb</name>
    <name type="synonym">Freshwater snail</name>
    <dbReference type="NCBI Taxonomy" id="112525"/>
    <lineage>
        <taxon>Eukaryota</taxon>
        <taxon>Metazoa</taxon>
        <taxon>Spiralia</taxon>
        <taxon>Lophotrochozoa</taxon>
        <taxon>Mollusca</taxon>
        <taxon>Gastropoda</taxon>
        <taxon>Heterobranchia</taxon>
        <taxon>Euthyneura</taxon>
        <taxon>Panpulmonata</taxon>
        <taxon>Hygrophila</taxon>
        <taxon>Lymnaeoidea</taxon>
        <taxon>Planorbidae</taxon>
        <taxon>Biomphalaria</taxon>
    </lineage>
</organism>
<sequence length="279" mass="30662">MSGLMIAGLLVTGVDAQQKRSKQKSQKASQSQKGQTQQDKTVDTNPRPGQPGHKAHKEWQGDYPTVAALENFKVVKTIKPPQNFLGNLTYDRETGRLWLVSLGPPSNTNGPSMLYEMDIRDGKILAQAEMPFKGDFGDPVFIDGYLYQGIFHESKMYKISVDSKDFGKIVSTVPLPTLTDLNLIDESHPLPFIEFGGVGVTPDKKIILHADDVGEFITVEPSNGRLIHRVRTLKALGGLDAVAGTKGETLVVANSDPRGGYWRIVIPAGNQPYSRAKRY</sequence>
<dbReference type="EMBL" id="JASAOG010000489">
    <property type="protein sequence ID" value="KAK0038788.1"/>
    <property type="molecule type" value="Genomic_DNA"/>
</dbReference>
<proteinExistence type="predicted"/>
<reference evidence="3" key="1">
    <citation type="journal article" date="2023" name="PLoS Negl. Trop. Dis.">
        <title>A genome sequence for Biomphalaria pfeifferi, the major vector snail for the human-infecting parasite Schistosoma mansoni.</title>
        <authorList>
            <person name="Bu L."/>
            <person name="Lu L."/>
            <person name="Laidemitt M.R."/>
            <person name="Zhang S.M."/>
            <person name="Mutuku M."/>
            <person name="Mkoji G."/>
            <person name="Steinauer M."/>
            <person name="Loker E.S."/>
        </authorList>
    </citation>
    <scope>NUCLEOTIDE SEQUENCE</scope>
    <source>
        <strain evidence="3">KasaAsao</strain>
    </source>
</reference>
<gene>
    <name evidence="3" type="ORF">Bpfe_031505</name>
</gene>
<feature type="chain" id="PRO_5041929759" description="SMP-30/Gluconolactonase/LRE-like region domain-containing protein" evidence="2">
    <location>
        <begin position="17"/>
        <end position="279"/>
    </location>
</feature>